<feature type="compositionally biased region" description="Low complexity" evidence="1">
    <location>
        <begin position="13"/>
        <end position="23"/>
    </location>
</feature>
<dbReference type="Proteomes" id="UP001597414">
    <property type="component" value="Unassembled WGS sequence"/>
</dbReference>
<dbReference type="RefSeq" id="WP_380806975.1">
    <property type="nucleotide sequence ID" value="NZ_JBHUIV010000034.1"/>
</dbReference>
<sequence>MCPKEEAKNQTEATAPAQAPARHPASRNGIKPYAEVFIKKAKLKEGLFMVHEVQGEYYYEIPDTLNQEIIFIFTHSNKIHKHVY</sequence>
<protein>
    <submittedName>
        <fullName evidence="3">DUF5118 domain-containing protein</fullName>
    </submittedName>
</protein>
<feature type="domain" description="DUF5118" evidence="2">
    <location>
        <begin position="30"/>
        <end position="72"/>
    </location>
</feature>
<dbReference type="Pfam" id="PF17162">
    <property type="entry name" value="DUF5118"/>
    <property type="match status" value="1"/>
</dbReference>
<feature type="region of interest" description="Disordered" evidence="1">
    <location>
        <begin position="1"/>
        <end position="27"/>
    </location>
</feature>
<gene>
    <name evidence="3" type="ORF">ACFSKV_19040</name>
</gene>
<dbReference type="EMBL" id="JBHUIV010000034">
    <property type="protein sequence ID" value="MFD2203679.1"/>
    <property type="molecule type" value="Genomic_DNA"/>
</dbReference>
<accession>A0ABW5BDS4</accession>
<organism evidence="3 4">
    <name type="scientific">Shivajiella indica</name>
    <dbReference type="NCBI Taxonomy" id="872115"/>
    <lineage>
        <taxon>Bacteria</taxon>
        <taxon>Pseudomonadati</taxon>
        <taxon>Bacteroidota</taxon>
        <taxon>Cytophagia</taxon>
        <taxon>Cytophagales</taxon>
        <taxon>Cyclobacteriaceae</taxon>
        <taxon>Shivajiella</taxon>
    </lineage>
</organism>
<keyword evidence="4" id="KW-1185">Reference proteome</keyword>
<proteinExistence type="predicted"/>
<evidence type="ECO:0000256" key="1">
    <source>
        <dbReference type="SAM" id="MobiDB-lite"/>
    </source>
</evidence>
<name>A0ABW5BDS4_9BACT</name>
<evidence type="ECO:0000313" key="4">
    <source>
        <dbReference type="Proteomes" id="UP001597414"/>
    </source>
</evidence>
<evidence type="ECO:0000313" key="3">
    <source>
        <dbReference type="EMBL" id="MFD2203679.1"/>
    </source>
</evidence>
<dbReference type="InterPro" id="IPR033428">
    <property type="entry name" value="DUF5118"/>
</dbReference>
<comment type="caution">
    <text evidence="3">The sequence shown here is derived from an EMBL/GenBank/DDBJ whole genome shotgun (WGS) entry which is preliminary data.</text>
</comment>
<evidence type="ECO:0000259" key="2">
    <source>
        <dbReference type="Pfam" id="PF17162"/>
    </source>
</evidence>
<reference evidence="4" key="1">
    <citation type="journal article" date="2019" name="Int. J. Syst. Evol. Microbiol.">
        <title>The Global Catalogue of Microorganisms (GCM) 10K type strain sequencing project: providing services to taxonomists for standard genome sequencing and annotation.</title>
        <authorList>
            <consortium name="The Broad Institute Genomics Platform"/>
            <consortium name="The Broad Institute Genome Sequencing Center for Infectious Disease"/>
            <person name="Wu L."/>
            <person name="Ma J."/>
        </authorList>
    </citation>
    <scope>NUCLEOTIDE SEQUENCE [LARGE SCALE GENOMIC DNA]</scope>
    <source>
        <strain evidence="4">KCTC 19812</strain>
    </source>
</reference>